<evidence type="ECO:0000313" key="2">
    <source>
        <dbReference type="Proteomes" id="UP000265703"/>
    </source>
</evidence>
<dbReference type="Proteomes" id="UP000265703">
    <property type="component" value="Unassembled WGS sequence"/>
</dbReference>
<evidence type="ECO:0000313" key="1">
    <source>
        <dbReference type="EMBL" id="RIA95395.1"/>
    </source>
</evidence>
<dbReference type="AlphaFoldDB" id="A0A397TG24"/>
<gene>
    <name evidence="1" type="ORF">C1645_816780</name>
</gene>
<accession>A0A397TG24</accession>
<dbReference type="OrthoDB" id="2338489at2759"/>
<protein>
    <submittedName>
        <fullName evidence="1">Uncharacterized protein</fullName>
    </submittedName>
</protein>
<comment type="caution">
    <text evidence="1">The sequence shown here is derived from an EMBL/GenBank/DDBJ whole genome shotgun (WGS) entry which is preliminary data.</text>
</comment>
<organism evidence="1 2">
    <name type="scientific">Glomus cerebriforme</name>
    <dbReference type="NCBI Taxonomy" id="658196"/>
    <lineage>
        <taxon>Eukaryota</taxon>
        <taxon>Fungi</taxon>
        <taxon>Fungi incertae sedis</taxon>
        <taxon>Mucoromycota</taxon>
        <taxon>Glomeromycotina</taxon>
        <taxon>Glomeromycetes</taxon>
        <taxon>Glomerales</taxon>
        <taxon>Glomeraceae</taxon>
        <taxon>Glomus</taxon>
    </lineage>
</organism>
<sequence length="250" mass="28257">MSIKLAHNFSPQSSPFTATKNRRFPKFENIIILCCVCQYVSRRRVKAVFELKNLNFPTYISDLQSSDLSELDQTFIDSNLSPQIAVITRESKIDEPYVSLIKKYPGIHVLIIYADGQLFFTSDTAVIVPVYEFFGKVKPPIWLVKDDLYFNCGNDEESDNFETALKFVSDVNKGSRGRYGFPDIFVIGDDERGFRSGVVLELKYLSLKGLLGGENNKLIIELGGDQLKNYIKVIKKGQCAVNNNKIGVLD</sequence>
<keyword evidence="2" id="KW-1185">Reference proteome</keyword>
<dbReference type="EMBL" id="QKYT01000062">
    <property type="protein sequence ID" value="RIA95395.1"/>
    <property type="molecule type" value="Genomic_DNA"/>
</dbReference>
<name>A0A397TG24_9GLOM</name>
<proteinExistence type="predicted"/>
<reference evidence="1 2" key="1">
    <citation type="submission" date="2018-06" db="EMBL/GenBank/DDBJ databases">
        <title>Comparative genomics reveals the genomic features of Rhizophagus irregularis, R. cerebriforme, R. diaphanum and Gigaspora rosea, and their symbiotic lifestyle signature.</title>
        <authorList>
            <person name="Morin E."/>
            <person name="San Clemente H."/>
            <person name="Chen E.C.H."/>
            <person name="De La Providencia I."/>
            <person name="Hainaut M."/>
            <person name="Kuo A."/>
            <person name="Kohler A."/>
            <person name="Murat C."/>
            <person name="Tang N."/>
            <person name="Roy S."/>
            <person name="Loubradou J."/>
            <person name="Henrissat B."/>
            <person name="Grigoriev I.V."/>
            <person name="Corradi N."/>
            <person name="Roux C."/>
            <person name="Martin F.M."/>
        </authorList>
    </citation>
    <scope>NUCLEOTIDE SEQUENCE [LARGE SCALE GENOMIC DNA]</scope>
    <source>
        <strain evidence="1 2">DAOM 227022</strain>
    </source>
</reference>